<dbReference type="Gene3D" id="3.30.1330.30">
    <property type="match status" value="1"/>
</dbReference>
<gene>
    <name evidence="8" type="ORF">Z518_09743</name>
</gene>
<dbReference type="GO" id="GO:0003723">
    <property type="term" value="F:RNA binding"/>
    <property type="evidence" value="ECO:0007669"/>
    <property type="project" value="InterPro"/>
</dbReference>
<dbReference type="GeneID" id="25297814"/>
<dbReference type="CDD" id="cd18105">
    <property type="entry name" value="SpoU-like_MRM1"/>
    <property type="match status" value="1"/>
</dbReference>
<evidence type="ECO:0000313" key="9">
    <source>
        <dbReference type="Proteomes" id="UP000053617"/>
    </source>
</evidence>
<dbReference type="InterPro" id="IPR001537">
    <property type="entry name" value="SpoU_MeTrfase"/>
</dbReference>
<feature type="region of interest" description="Disordered" evidence="6">
    <location>
        <begin position="44"/>
        <end position="102"/>
    </location>
</feature>
<dbReference type="RefSeq" id="XP_013267814.1">
    <property type="nucleotide sequence ID" value="XM_013412360.1"/>
</dbReference>
<dbReference type="InterPro" id="IPR029064">
    <property type="entry name" value="Ribosomal_eL30-like_sf"/>
</dbReference>
<feature type="compositionally biased region" description="Basic and acidic residues" evidence="6">
    <location>
        <begin position="69"/>
        <end position="91"/>
    </location>
</feature>
<dbReference type="STRING" id="1442369.A0A0D2GQU3"/>
<evidence type="ECO:0000256" key="2">
    <source>
        <dbReference type="ARBA" id="ARBA00022552"/>
    </source>
</evidence>
<evidence type="ECO:0000256" key="6">
    <source>
        <dbReference type="SAM" id="MobiDB-lite"/>
    </source>
</evidence>
<dbReference type="InterPro" id="IPR029026">
    <property type="entry name" value="tRNA_m1G_MTases_N"/>
</dbReference>
<dbReference type="HOGENOM" id="CLU_021322_5_3_1"/>
<evidence type="ECO:0000259" key="7">
    <source>
        <dbReference type="Pfam" id="PF00588"/>
    </source>
</evidence>
<dbReference type="Pfam" id="PF00588">
    <property type="entry name" value="SpoU_methylase"/>
    <property type="match status" value="1"/>
</dbReference>
<keyword evidence="3" id="KW-0489">Methyltransferase</keyword>
<name>A0A0D2GQU3_9EURO</name>
<accession>A0A0D2GQU3</accession>
<feature type="domain" description="tRNA/rRNA methyltransferase SpoU type" evidence="7">
    <location>
        <begin position="267"/>
        <end position="423"/>
    </location>
</feature>
<evidence type="ECO:0000256" key="5">
    <source>
        <dbReference type="ARBA" id="ARBA00022691"/>
    </source>
</evidence>
<keyword evidence="2" id="KW-0698">rRNA processing</keyword>
<evidence type="ECO:0000313" key="8">
    <source>
        <dbReference type="EMBL" id="KIX00678.1"/>
    </source>
</evidence>
<dbReference type="GO" id="GO:0016435">
    <property type="term" value="F:rRNA (guanine) methyltransferase activity"/>
    <property type="evidence" value="ECO:0007669"/>
    <property type="project" value="TreeGrafter"/>
</dbReference>
<dbReference type="EMBL" id="KN847482">
    <property type="protein sequence ID" value="KIX00678.1"/>
    <property type="molecule type" value="Genomic_DNA"/>
</dbReference>
<feature type="compositionally biased region" description="Basic and acidic residues" evidence="6">
    <location>
        <begin position="45"/>
        <end position="54"/>
    </location>
</feature>
<keyword evidence="5" id="KW-0949">S-adenosyl-L-methionine</keyword>
<dbReference type="InterPro" id="IPR047261">
    <property type="entry name" value="MRM1_MeTrfase_dom"/>
</dbReference>
<proteinExistence type="inferred from homology"/>
<dbReference type="Proteomes" id="UP000053617">
    <property type="component" value="Unassembled WGS sequence"/>
</dbReference>
<dbReference type="GO" id="GO:0005739">
    <property type="term" value="C:mitochondrion"/>
    <property type="evidence" value="ECO:0007669"/>
    <property type="project" value="TreeGrafter"/>
</dbReference>
<keyword evidence="4" id="KW-0808">Transferase</keyword>
<comment type="similarity">
    <text evidence="1">Belongs to the class IV-like SAM-binding methyltransferase superfamily. RNA methyltransferase TrmH family.</text>
</comment>
<dbReference type="PANTHER" id="PTHR46103">
    <property type="entry name" value="RRNA METHYLTRANSFERASE 1, MITOCHONDRIAL"/>
    <property type="match status" value="1"/>
</dbReference>
<dbReference type="SUPFAM" id="SSF55315">
    <property type="entry name" value="L30e-like"/>
    <property type="match status" value="1"/>
</dbReference>
<dbReference type="SUPFAM" id="SSF75217">
    <property type="entry name" value="alpha/beta knot"/>
    <property type="match status" value="1"/>
</dbReference>
<dbReference type="Gene3D" id="3.40.1280.10">
    <property type="match status" value="1"/>
</dbReference>
<dbReference type="InterPro" id="IPR029028">
    <property type="entry name" value="Alpha/beta_knot_MTases"/>
</dbReference>
<sequence>MLSSTLHVLRSGLAVPNPRWFYSTRTISLTGAIEKGIREGQYSASKHESRYTDHRNRKHTVGGLTRTDFGNKARYLPEQRRRGTAQTKEDATPEQFEGQMPAPASIPYTTASSEFIYGTFSVLAALKANRRKAYKLYRLQSQTETSMGREDKETGEKCLRYNNDVQKEIYRIAKDTGVEVKNIWGSEWDKSLAKVTGGRPHNGLVLEASPLPRLPVTSLSAVKYSSDDVVATLGWASREEQELNSVFEISEGTALIPSSRPCYRYPFMLLLDCITDTGNFGAIVRSAWFLGVDAVLVPEHGTASVSANTLKASSGALEYLPILSVKNEREFVKKSRKQGWKFFASVAPDMDQSQKVLGRNSSPLVDVEGALLKYPCVLVLGNEATGIRPFMRNLVDGMAGIPNARPEVREIDSLNVSVAAALMTQRFFASAPAGATQT</sequence>
<reference evidence="8 9" key="1">
    <citation type="submission" date="2015-01" db="EMBL/GenBank/DDBJ databases">
        <title>The Genome Sequence of Rhinocladiella mackenzie CBS 650.93.</title>
        <authorList>
            <consortium name="The Broad Institute Genomics Platform"/>
            <person name="Cuomo C."/>
            <person name="de Hoog S."/>
            <person name="Gorbushina A."/>
            <person name="Stielow B."/>
            <person name="Teixiera M."/>
            <person name="Abouelleil A."/>
            <person name="Chapman S.B."/>
            <person name="Priest M."/>
            <person name="Young S.K."/>
            <person name="Wortman J."/>
            <person name="Nusbaum C."/>
            <person name="Birren B."/>
        </authorList>
    </citation>
    <scope>NUCLEOTIDE SEQUENCE [LARGE SCALE GENOMIC DNA]</scope>
    <source>
        <strain evidence="8 9">CBS 650.93</strain>
    </source>
</reference>
<dbReference type="PANTHER" id="PTHR46103:SF1">
    <property type="entry name" value="RRNA METHYLTRANSFERASE 1, MITOCHONDRIAL"/>
    <property type="match status" value="1"/>
</dbReference>
<evidence type="ECO:0000256" key="3">
    <source>
        <dbReference type="ARBA" id="ARBA00022603"/>
    </source>
</evidence>
<organism evidence="8 9">
    <name type="scientific">Rhinocladiella mackenziei CBS 650.93</name>
    <dbReference type="NCBI Taxonomy" id="1442369"/>
    <lineage>
        <taxon>Eukaryota</taxon>
        <taxon>Fungi</taxon>
        <taxon>Dikarya</taxon>
        <taxon>Ascomycota</taxon>
        <taxon>Pezizomycotina</taxon>
        <taxon>Eurotiomycetes</taxon>
        <taxon>Chaetothyriomycetidae</taxon>
        <taxon>Chaetothyriales</taxon>
        <taxon>Herpotrichiellaceae</taxon>
        <taxon>Rhinocladiella</taxon>
    </lineage>
</organism>
<protein>
    <recommendedName>
        <fullName evidence="7">tRNA/rRNA methyltransferase SpoU type domain-containing protein</fullName>
    </recommendedName>
</protein>
<keyword evidence="9" id="KW-1185">Reference proteome</keyword>
<evidence type="ECO:0000256" key="1">
    <source>
        <dbReference type="ARBA" id="ARBA00007228"/>
    </source>
</evidence>
<dbReference type="VEuPathDB" id="FungiDB:Z518_09743"/>
<dbReference type="AlphaFoldDB" id="A0A0D2GQU3"/>
<dbReference type="OrthoDB" id="270651at2759"/>
<dbReference type="InterPro" id="IPR047182">
    <property type="entry name" value="MRM1"/>
</dbReference>
<evidence type="ECO:0000256" key="4">
    <source>
        <dbReference type="ARBA" id="ARBA00022679"/>
    </source>
</evidence>